<dbReference type="PANTHER" id="PTHR42721:SF3">
    <property type="entry name" value="BETA-D-XYLOSIDASE 5-RELATED"/>
    <property type="match status" value="1"/>
</dbReference>
<dbReference type="SUPFAM" id="SSF56988">
    <property type="entry name" value="Anthrax protective antigen"/>
    <property type="match status" value="1"/>
</dbReference>
<dbReference type="PRINTS" id="PR00133">
    <property type="entry name" value="GLHYDRLASE3"/>
</dbReference>
<dbReference type="SMART" id="SM00758">
    <property type="entry name" value="PA14"/>
    <property type="match status" value="1"/>
</dbReference>
<keyword evidence="3" id="KW-0378">Hydrolase</keyword>
<dbReference type="SUPFAM" id="SSF51445">
    <property type="entry name" value="(Trans)glycosidases"/>
    <property type="match status" value="1"/>
</dbReference>
<dbReference type="Pfam" id="PF00933">
    <property type="entry name" value="Glyco_hydro_3"/>
    <property type="match status" value="1"/>
</dbReference>
<sequence>MKRLLMMSLFVGFCATAMDAQGLPYQNANLSAAQRADDLLNRLTLDEKVSLMMDTSPAIPRLGIPQFQWWNEALHGIGRNGFATVFPITMAMAASWDDALLHQVFTAVSDEARVKARQAKRTGDIKRYQSLSFWTPNINIFRDPRWGRGQETYGEDPYLTAKMGLAVVRGLQGVGYNGEALGVSKYRKLLACAKHFAVHSGPEWNRHEFNIENLPERDLWETYLPAFKALVQEGKVAEVMCAYQRIDGQACCAQTRYEQQILRDEWGFDGLITSDCGAIRDFLPRWHNVAKDGAEASAKAVLAGTDVECGSEYKHLPEAVRRGDVKEADIDRSLRRLLIARFELGDMDSDDLNAWTKIPETVVASPAHKDLALKMALKSIVLLQNKNKVLPLGNPSNAGAGSDKDIVVMGPNANDSVMMWGNYAGYPTHTVTALDGITRMAKTLSPDATVRFIQGCGLTRNEVFESRFNQIKDPLGNSGIQIAYWNNTEMQGAPVTVVNRKQPVQLSNGGNTVFAPGVNLENCSARLDGTLVPTADETLSFEISGDDRLRLIVNGDTLVNIWKPRQRIQSGKKEIAVKAGQYYRIQIDYVQETGYGALNFDIKKRVNPTAEELLAQIGNTQTIIFVGGISPNLEGEEMRVNEPGFKGGDRTSIELPQAQRDLLAVLHKAGKKVIFVNCSGSAMALAPELETCDAILQWWYGGEQGGAALATTLFGMVAPSGKLPVTFYKSTDELPDFLDYTMKNRTYRYYEGEPLFPFGFGLGYTTFDIAKPIYKNNKVQVRVKNMGTTAGTETVQVYIRHLADKEGPKKSLRAYQQVTLNAAEAKTISIELPRKSFEGWDVKTNTMRVVPGKYEVMVGNSSADKDLKKIIVNIK</sequence>
<evidence type="ECO:0000256" key="4">
    <source>
        <dbReference type="SAM" id="SignalP"/>
    </source>
</evidence>
<evidence type="ECO:0000256" key="1">
    <source>
        <dbReference type="ARBA" id="ARBA00005336"/>
    </source>
</evidence>
<dbReference type="PANTHER" id="PTHR42721">
    <property type="entry name" value="SUGAR HYDROLASE-RELATED"/>
    <property type="match status" value="1"/>
</dbReference>
<dbReference type="InterPro" id="IPR044993">
    <property type="entry name" value="BXL"/>
</dbReference>
<evidence type="ECO:0000259" key="5">
    <source>
        <dbReference type="PROSITE" id="PS51820"/>
    </source>
</evidence>
<dbReference type="Proteomes" id="UP000184280">
    <property type="component" value="Unassembled WGS sequence"/>
</dbReference>
<dbReference type="AlphaFoldDB" id="A0A1M7KHE5"/>
<keyword evidence="2 4" id="KW-0732">Signal</keyword>
<evidence type="ECO:0000256" key="2">
    <source>
        <dbReference type="ARBA" id="ARBA00022729"/>
    </source>
</evidence>
<dbReference type="Gene3D" id="3.20.20.300">
    <property type="entry name" value="Glycoside hydrolase, family 3, N-terminal domain"/>
    <property type="match status" value="1"/>
</dbReference>
<dbReference type="InterPro" id="IPR017853">
    <property type="entry name" value="GH"/>
</dbReference>
<name>A0A1M7KHE5_XYLRU</name>
<dbReference type="InterPro" id="IPR026891">
    <property type="entry name" value="Fn3-like"/>
</dbReference>
<dbReference type="InterPro" id="IPR036962">
    <property type="entry name" value="Glyco_hydro_3_N_sf"/>
</dbReference>
<dbReference type="InterPro" id="IPR002772">
    <property type="entry name" value="Glyco_hydro_3_C"/>
</dbReference>
<dbReference type="InterPro" id="IPR037524">
    <property type="entry name" value="PA14/GLEYA"/>
</dbReference>
<comment type="similarity">
    <text evidence="1">Belongs to the glycosyl hydrolase 3 family.</text>
</comment>
<dbReference type="InterPro" id="IPR036881">
    <property type="entry name" value="Glyco_hydro_3_C_sf"/>
</dbReference>
<dbReference type="PROSITE" id="PS51820">
    <property type="entry name" value="PA14"/>
    <property type="match status" value="1"/>
</dbReference>
<dbReference type="InterPro" id="IPR011658">
    <property type="entry name" value="PA14_dom"/>
</dbReference>
<dbReference type="Pfam" id="PF01915">
    <property type="entry name" value="Glyco_hydro_3_C"/>
    <property type="match status" value="1"/>
</dbReference>
<dbReference type="OrthoDB" id="9805821at2"/>
<evidence type="ECO:0000256" key="3">
    <source>
        <dbReference type="ARBA" id="ARBA00022801"/>
    </source>
</evidence>
<dbReference type="RefSeq" id="WP_073045753.1">
    <property type="nucleotide sequence ID" value="NZ_FRCJ01000005.1"/>
</dbReference>
<evidence type="ECO:0000313" key="6">
    <source>
        <dbReference type="EMBL" id="SHM64748.1"/>
    </source>
</evidence>
<gene>
    <name evidence="6" type="ORF">SAMN04488494_2308</name>
</gene>
<dbReference type="InterPro" id="IPR013783">
    <property type="entry name" value="Ig-like_fold"/>
</dbReference>
<dbReference type="SMART" id="SM01217">
    <property type="entry name" value="Fn3_like"/>
    <property type="match status" value="1"/>
</dbReference>
<dbReference type="GO" id="GO:0045493">
    <property type="term" value="P:xylan catabolic process"/>
    <property type="evidence" value="ECO:0007669"/>
    <property type="project" value="InterPro"/>
</dbReference>
<accession>A0A1M7KHE5</accession>
<dbReference type="Gene3D" id="2.60.40.10">
    <property type="entry name" value="Immunoglobulins"/>
    <property type="match status" value="1"/>
</dbReference>
<dbReference type="InterPro" id="IPR001764">
    <property type="entry name" value="Glyco_hydro_3_N"/>
</dbReference>
<feature type="signal peptide" evidence="4">
    <location>
        <begin position="1"/>
        <end position="17"/>
    </location>
</feature>
<dbReference type="GO" id="GO:0009044">
    <property type="term" value="F:xylan 1,4-beta-xylosidase activity"/>
    <property type="evidence" value="ECO:0007669"/>
    <property type="project" value="InterPro"/>
</dbReference>
<dbReference type="Pfam" id="PF14310">
    <property type="entry name" value="Fn3-like"/>
    <property type="match status" value="1"/>
</dbReference>
<protein>
    <submittedName>
        <fullName evidence="6">Beta-glucosidase</fullName>
    </submittedName>
</protein>
<dbReference type="EMBL" id="FRCJ01000005">
    <property type="protein sequence ID" value="SHM64748.1"/>
    <property type="molecule type" value="Genomic_DNA"/>
</dbReference>
<dbReference type="SUPFAM" id="SSF52279">
    <property type="entry name" value="Beta-D-glucan exohydrolase, C-terminal domain"/>
    <property type="match status" value="1"/>
</dbReference>
<dbReference type="Pfam" id="PF07691">
    <property type="entry name" value="PA14"/>
    <property type="match status" value="1"/>
</dbReference>
<feature type="chain" id="PRO_5013065385" evidence="4">
    <location>
        <begin position="18"/>
        <end position="875"/>
    </location>
</feature>
<dbReference type="GO" id="GO:0031222">
    <property type="term" value="P:arabinan catabolic process"/>
    <property type="evidence" value="ECO:0007669"/>
    <property type="project" value="TreeGrafter"/>
</dbReference>
<reference evidence="6 7" key="1">
    <citation type="submission" date="2016-11" db="EMBL/GenBank/DDBJ databases">
        <authorList>
            <person name="Jaros S."/>
            <person name="Januszkiewicz K."/>
            <person name="Wedrychowicz H."/>
        </authorList>
    </citation>
    <scope>NUCLEOTIDE SEQUENCE [LARGE SCALE GENOMIC DNA]</scope>
    <source>
        <strain evidence="6 7">BPI-34</strain>
    </source>
</reference>
<proteinExistence type="inferred from homology"/>
<evidence type="ECO:0000313" key="7">
    <source>
        <dbReference type="Proteomes" id="UP000184280"/>
    </source>
</evidence>
<feature type="domain" description="PA14" evidence="5">
    <location>
        <begin position="475"/>
        <end position="618"/>
    </location>
</feature>
<dbReference type="GO" id="GO:0046556">
    <property type="term" value="F:alpha-L-arabinofuranosidase activity"/>
    <property type="evidence" value="ECO:0007669"/>
    <property type="project" value="TreeGrafter"/>
</dbReference>
<organism evidence="6 7">
    <name type="scientific">Xylanibacter ruminicola</name>
    <name type="common">Prevotella ruminicola</name>
    <dbReference type="NCBI Taxonomy" id="839"/>
    <lineage>
        <taxon>Bacteria</taxon>
        <taxon>Pseudomonadati</taxon>
        <taxon>Bacteroidota</taxon>
        <taxon>Bacteroidia</taxon>
        <taxon>Bacteroidales</taxon>
        <taxon>Prevotellaceae</taxon>
        <taxon>Xylanibacter</taxon>
    </lineage>
</organism>
<dbReference type="Gene3D" id="3.40.50.1700">
    <property type="entry name" value="Glycoside hydrolase family 3 C-terminal domain"/>
    <property type="match status" value="2"/>
</dbReference>